<reference evidence="2" key="3">
    <citation type="submission" date="2025-09" db="UniProtKB">
        <authorList>
            <consortium name="Ensembl"/>
        </authorList>
    </citation>
    <scope>IDENTIFICATION</scope>
</reference>
<sequence length="384" mass="41034">MSFTAAGLSLLRRGAERAGGPMAARGSFRLRRLLASVMADSQRAARRPRLRPALAVCTAALLVLFSQALRDGRRDVRHRRDVLDSTEVPAEHLDPAAIDLTPLVNTLVNASQSGSRQLFSLLSVTSYSSLALHKLTLLLYNISSIRSLESNKFRRRFCYCVTNETNDLTVSQRNHSDCIYICVMAGKTGREEPRLWEEGSITPLFNQTIVEGPHRVGNVSSFRLPVRWIELPSNGTQTSPSGMSSSRVHSTAHVSPAAPSEKRKTSDQQPATFTLHGQTRAETPQRGPGGGAISQPITAAPPTSTLRVTTASGAAGPTLGGFTSTTIKAPSTITVAPSMTVEPPSTTSTKVTSENASSIRVLPIILRALSTTNGAPSTTVPALS</sequence>
<evidence type="ECO:0000256" key="1">
    <source>
        <dbReference type="SAM" id="MobiDB-lite"/>
    </source>
</evidence>
<dbReference type="Proteomes" id="UP000007635">
    <property type="component" value="Chromosome III"/>
</dbReference>
<feature type="compositionally biased region" description="Polar residues" evidence="1">
    <location>
        <begin position="267"/>
        <end position="282"/>
    </location>
</feature>
<dbReference type="Ensembl" id="ENSGACT00000084123.1">
    <property type="protein sequence ID" value="ENSGACP00000060399.1"/>
    <property type="gene ID" value="ENSGACG00000036259.1"/>
</dbReference>
<feature type="compositionally biased region" description="Polar residues" evidence="1">
    <location>
        <begin position="233"/>
        <end position="253"/>
    </location>
</feature>
<dbReference type="InterPro" id="IPR037643">
    <property type="entry name" value="HHLA1"/>
</dbReference>
<reference evidence="2" key="2">
    <citation type="submission" date="2025-08" db="UniProtKB">
        <authorList>
            <consortium name="Ensembl"/>
        </authorList>
    </citation>
    <scope>IDENTIFICATION</scope>
</reference>
<evidence type="ECO:0000313" key="2">
    <source>
        <dbReference type="Ensembl" id="ENSGACP00000060399.1"/>
    </source>
</evidence>
<feature type="region of interest" description="Disordered" evidence="1">
    <location>
        <begin position="233"/>
        <end position="299"/>
    </location>
</feature>
<proteinExistence type="predicted"/>
<dbReference type="PANTHER" id="PTHR15299:SF3">
    <property type="entry name" value="HERV-H LTR-ASSOCIATING PROTEIN 1"/>
    <property type="match status" value="1"/>
</dbReference>
<organism evidence="2 3">
    <name type="scientific">Gasterosteus aculeatus aculeatus</name>
    <name type="common">three-spined stickleback</name>
    <dbReference type="NCBI Taxonomy" id="481459"/>
    <lineage>
        <taxon>Eukaryota</taxon>
        <taxon>Metazoa</taxon>
        <taxon>Chordata</taxon>
        <taxon>Craniata</taxon>
        <taxon>Vertebrata</taxon>
        <taxon>Euteleostomi</taxon>
        <taxon>Actinopterygii</taxon>
        <taxon>Neopterygii</taxon>
        <taxon>Teleostei</taxon>
        <taxon>Neoteleostei</taxon>
        <taxon>Acanthomorphata</taxon>
        <taxon>Eupercaria</taxon>
        <taxon>Perciformes</taxon>
        <taxon>Cottioidei</taxon>
        <taxon>Gasterosteales</taxon>
        <taxon>Gasterosteidae</taxon>
        <taxon>Gasterosteus</taxon>
    </lineage>
</organism>
<reference evidence="2 3" key="1">
    <citation type="journal article" date="2021" name="G3 (Bethesda)">
        <title>Improved contiguity of the threespine stickleback genome using long-read sequencing.</title>
        <authorList>
            <person name="Nath S."/>
            <person name="Shaw D.E."/>
            <person name="White M.A."/>
        </authorList>
    </citation>
    <scope>NUCLEOTIDE SEQUENCE [LARGE SCALE GENOMIC DNA]</scope>
    <source>
        <strain evidence="2 3">Lake Benthic</strain>
    </source>
</reference>
<keyword evidence="3" id="KW-1185">Reference proteome</keyword>
<dbReference type="PANTHER" id="PTHR15299">
    <property type="entry name" value="HERV-H LTR-ASSOCIATING PROTEIN 1"/>
    <property type="match status" value="1"/>
</dbReference>
<evidence type="ECO:0000313" key="3">
    <source>
        <dbReference type="Proteomes" id="UP000007635"/>
    </source>
</evidence>
<dbReference type="AlphaFoldDB" id="A0AAQ4R9V9"/>
<accession>A0AAQ4R9V9</accession>
<dbReference type="GeneTree" id="ENSGT00530000064699"/>
<name>A0AAQ4R9V9_GASAC</name>
<protein>
    <submittedName>
        <fullName evidence="2">Uncharacterized protein</fullName>
    </submittedName>
</protein>